<protein>
    <submittedName>
        <fullName evidence="1">18066_t:CDS:1</fullName>
    </submittedName>
</protein>
<accession>A0ABN7VHE3</accession>
<reference evidence="1 2" key="1">
    <citation type="submission" date="2021-06" db="EMBL/GenBank/DDBJ databases">
        <authorList>
            <person name="Kallberg Y."/>
            <person name="Tangrot J."/>
            <person name="Rosling A."/>
        </authorList>
    </citation>
    <scope>NUCLEOTIDE SEQUENCE [LARGE SCALE GENOMIC DNA]</scope>
    <source>
        <strain evidence="1 2">120-4 pot B 10/14</strain>
    </source>
</reference>
<proteinExistence type="predicted"/>
<dbReference type="Proteomes" id="UP000789901">
    <property type="component" value="Unassembled WGS sequence"/>
</dbReference>
<comment type="caution">
    <text evidence="1">The sequence shown here is derived from an EMBL/GenBank/DDBJ whole genome shotgun (WGS) entry which is preliminary data.</text>
</comment>
<organism evidence="1 2">
    <name type="scientific">Gigaspora margarita</name>
    <dbReference type="NCBI Taxonomy" id="4874"/>
    <lineage>
        <taxon>Eukaryota</taxon>
        <taxon>Fungi</taxon>
        <taxon>Fungi incertae sedis</taxon>
        <taxon>Mucoromycota</taxon>
        <taxon>Glomeromycotina</taxon>
        <taxon>Glomeromycetes</taxon>
        <taxon>Diversisporales</taxon>
        <taxon>Gigasporaceae</taxon>
        <taxon>Gigaspora</taxon>
    </lineage>
</organism>
<feature type="non-terminal residue" evidence="1">
    <location>
        <position position="1"/>
    </location>
</feature>
<evidence type="ECO:0000313" key="2">
    <source>
        <dbReference type="Proteomes" id="UP000789901"/>
    </source>
</evidence>
<evidence type="ECO:0000313" key="1">
    <source>
        <dbReference type="EMBL" id="CAG8771492.1"/>
    </source>
</evidence>
<dbReference type="EMBL" id="CAJVQB010014922">
    <property type="protein sequence ID" value="CAG8771492.1"/>
    <property type="molecule type" value="Genomic_DNA"/>
</dbReference>
<name>A0ABN7VHE3_GIGMA</name>
<keyword evidence="2" id="KW-1185">Reference proteome</keyword>
<gene>
    <name evidence="1" type="ORF">GMARGA_LOCUS18568</name>
</gene>
<sequence length="119" mass="13908">NHCFYWRTIVVLTRPLVLFNFQYWMLLVQFEQIVLFYTLMMACELDTPNLNDPLYSVHSSKNKISGCCKIPYKPYPVEQEWKTVADNNEIEKNCFASDYGSTTAYICAYCSYGVVVDEL</sequence>